<dbReference type="PANTHER" id="PTHR11487">
    <property type="entry name" value="THIOESTERASE"/>
    <property type="match status" value="1"/>
</dbReference>
<evidence type="ECO:0000256" key="2">
    <source>
        <dbReference type="SAM" id="MobiDB-lite"/>
    </source>
</evidence>
<dbReference type="InterPro" id="IPR001031">
    <property type="entry name" value="Thioesterase"/>
</dbReference>
<evidence type="ECO:0000313" key="4">
    <source>
        <dbReference type="EMBL" id="PKT74465.1"/>
    </source>
</evidence>
<accession>A0A2I0SX31</accession>
<dbReference type="GO" id="GO:0008610">
    <property type="term" value="P:lipid biosynthetic process"/>
    <property type="evidence" value="ECO:0007669"/>
    <property type="project" value="TreeGrafter"/>
</dbReference>
<evidence type="ECO:0000313" key="5">
    <source>
        <dbReference type="Proteomes" id="UP000236178"/>
    </source>
</evidence>
<comment type="similarity">
    <text evidence="1">Belongs to the thioesterase family.</text>
</comment>
<comment type="caution">
    <text evidence="4">The sequence shown here is derived from an EMBL/GenBank/DDBJ whole genome shotgun (WGS) entry which is preliminary data.</text>
</comment>
<dbReference type="InterPro" id="IPR029058">
    <property type="entry name" value="AB_hydrolase_fold"/>
</dbReference>
<gene>
    <name evidence="4" type="ORF">CW362_02265</name>
</gene>
<proteinExistence type="inferred from homology"/>
<dbReference type="PANTHER" id="PTHR11487:SF0">
    <property type="entry name" value="S-ACYL FATTY ACID SYNTHASE THIOESTERASE, MEDIUM CHAIN"/>
    <property type="match status" value="1"/>
</dbReference>
<organism evidence="4 5">
    <name type="scientific">Streptomyces populi</name>
    <dbReference type="NCBI Taxonomy" id="2058924"/>
    <lineage>
        <taxon>Bacteria</taxon>
        <taxon>Bacillati</taxon>
        <taxon>Actinomycetota</taxon>
        <taxon>Actinomycetes</taxon>
        <taxon>Kitasatosporales</taxon>
        <taxon>Streptomycetaceae</taxon>
        <taxon>Streptomyces</taxon>
    </lineage>
</organism>
<dbReference type="OrthoDB" id="8480037at2"/>
<dbReference type="SUPFAM" id="SSF53474">
    <property type="entry name" value="alpha/beta-Hydrolases"/>
    <property type="match status" value="1"/>
</dbReference>
<sequence length="319" mass="34728">MPRRQPALGRTRHPDPGPCRLPEQRTRTAGRASDPARPGGRRRALRRDGHRAGRPRVKQPPNPLNTRPQAREWLWDLNPRSSAADVTLVLLPHSGGSAQSYGEWGRWFPSTVRVVAAQYPGRGARYGQDPVTEIAALADPLAEVLAGLDTPVHVFGHSLGALVGFEVCWRLQQAARPATVFHPSAAAAAHVHRSAAVSPARLTDAELLELLAERGGMPEDILAEPDLIDLVLDACRTDMAVTDSYSYGGDDRRLDCPVIAFGGDTDSAVPVAELERWSELTHADSEIHVLTGGHFYLHDHMATLTGVVRQHLQERSSLG</sequence>
<evidence type="ECO:0000256" key="1">
    <source>
        <dbReference type="ARBA" id="ARBA00007169"/>
    </source>
</evidence>
<dbReference type="Gene3D" id="3.40.50.1820">
    <property type="entry name" value="alpha/beta hydrolase"/>
    <property type="match status" value="1"/>
</dbReference>
<dbReference type="Proteomes" id="UP000236178">
    <property type="component" value="Unassembled WGS sequence"/>
</dbReference>
<feature type="region of interest" description="Disordered" evidence="2">
    <location>
        <begin position="1"/>
        <end position="68"/>
    </location>
</feature>
<feature type="domain" description="Thioesterase" evidence="3">
    <location>
        <begin position="87"/>
        <end position="302"/>
    </location>
</feature>
<dbReference type="EMBL" id="PJOS01000003">
    <property type="protein sequence ID" value="PKT74465.1"/>
    <property type="molecule type" value="Genomic_DNA"/>
</dbReference>
<dbReference type="AlphaFoldDB" id="A0A2I0SX31"/>
<name>A0A2I0SX31_9ACTN</name>
<keyword evidence="5" id="KW-1185">Reference proteome</keyword>
<reference evidence="4 5" key="1">
    <citation type="submission" date="2017-12" db="EMBL/GenBank/DDBJ databases">
        <title>Streptomyces populusis sp. nov., a novel endophytic actinobacterium isolated from stems of Populus adenopoda Maxim.</title>
        <authorList>
            <person name="Wang Z."/>
        </authorList>
    </citation>
    <scope>NUCLEOTIDE SEQUENCE [LARGE SCALE GENOMIC DNA]</scope>
    <source>
        <strain evidence="4 5">A249</strain>
    </source>
</reference>
<dbReference type="InterPro" id="IPR012223">
    <property type="entry name" value="TEII"/>
</dbReference>
<protein>
    <submittedName>
        <fullName evidence="4">Thioesterase</fullName>
    </submittedName>
</protein>
<evidence type="ECO:0000259" key="3">
    <source>
        <dbReference type="Pfam" id="PF00975"/>
    </source>
</evidence>
<feature type="compositionally biased region" description="Low complexity" evidence="2">
    <location>
        <begin position="29"/>
        <end position="38"/>
    </location>
</feature>
<dbReference type="Pfam" id="PF00975">
    <property type="entry name" value="Thioesterase"/>
    <property type="match status" value="1"/>
</dbReference>